<feature type="compositionally biased region" description="Low complexity" evidence="1">
    <location>
        <begin position="21"/>
        <end position="37"/>
    </location>
</feature>
<dbReference type="PANTHER" id="PTHR15615:SF36">
    <property type="entry name" value="PHO85 CYCLIN-5"/>
    <property type="match status" value="1"/>
</dbReference>
<dbReference type="GO" id="GO:0016538">
    <property type="term" value="F:cyclin-dependent protein serine/threonine kinase regulator activity"/>
    <property type="evidence" value="ECO:0007669"/>
    <property type="project" value="TreeGrafter"/>
</dbReference>
<dbReference type="AlphaFoldDB" id="A0A1J7IUK5"/>
<dbReference type="InterPro" id="IPR013922">
    <property type="entry name" value="Cyclin_PHO80-like"/>
</dbReference>
<feature type="region of interest" description="Disordered" evidence="1">
    <location>
        <begin position="460"/>
        <end position="514"/>
    </location>
</feature>
<evidence type="ECO:0008006" key="4">
    <source>
        <dbReference type="Google" id="ProtNLM"/>
    </source>
</evidence>
<keyword evidence="3" id="KW-1185">Reference proteome</keyword>
<dbReference type="STRING" id="1408157.A0A1J7IUK5"/>
<dbReference type="Gene3D" id="1.10.472.10">
    <property type="entry name" value="Cyclin-like"/>
    <property type="match status" value="1"/>
</dbReference>
<feature type="compositionally biased region" description="Low complexity" evidence="1">
    <location>
        <begin position="492"/>
        <end position="507"/>
    </location>
</feature>
<name>A0A1J7IUK5_9PEZI</name>
<accession>A0A1J7IUK5</accession>
<dbReference type="CDD" id="cd20557">
    <property type="entry name" value="CYCLIN_ScPCL1-like"/>
    <property type="match status" value="1"/>
</dbReference>
<proteinExistence type="predicted"/>
<evidence type="ECO:0000256" key="1">
    <source>
        <dbReference type="SAM" id="MobiDB-lite"/>
    </source>
</evidence>
<feature type="region of interest" description="Disordered" evidence="1">
    <location>
        <begin position="102"/>
        <end position="139"/>
    </location>
</feature>
<dbReference type="GO" id="GO:0000307">
    <property type="term" value="C:cyclin-dependent protein kinase holoenzyme complex"/>
    <property type="evidence" value="ECO:0007669"/>
    <property type="project" value="TreeGrafter"/>
</dbReference>
<evidence type="ECO:0000313" key="3">
    <source>
        <dbReference type="Proteomes" id="UP000182658"/>
    </source>
</evidence>
<feature type="region of interest" description="Disordered" evidence="1">
    <location>
        <begin position="1"/>
        <end position="37"/>
    </location>
</feature>
<protein>
    <recommendedName>
        <fullName evidence="4">Cyclin</fullName>
    </recommendedName>
</protein>
<dbReference type="Proteomes" id="UP000182658">
    <property type="component" value="Unassembled WGS sequence"/>
</dbReference>
<dbReference type="GO" id="GO:0019901">
    <property type="term" value="F:protein kinase binding"/>
    <property type="evidence" value="ECO:0007669"/>
    <property type="project" value="InterPro"/>
</dbReference>
<evidence type="ECO:0000313" key="2">
    <source>
        <dbReference type="EMBL" id="OIW31182.1"/>
    </source>
</evidence>
<organism evidence="2 3">
    <name type="scientific">Coniochaeta ligniaria NRRL 30616</name>
    <dbReference type="NCBI Taxonomy" id="1408157"/>
    <lineage>
        <taxon>Eukaryota</taxon>
        <taxon>Fungi</taxon>
        <taxon>Dikarya</taxon>
        <taxon>Ascomycota</taxon>
        <taxon>Pezizomycotina</taxon>
        <taxon>Sordariomycetes</taxon>
        <taxon>Sordariomycetidae</taxon>
        <taxon>Coniochaetales</taxon>
        <taxon>Coniochaetaceae</taxon>
        <taxon>Coniochaeta</taxon>
    </lineage>
</organism>
<dbReference type="OrthoDB" id="286814at2759"/>
<dbReference type="Pfam" id="PF08613">
    <property type="entry name" value="Cyclin"/>
    <property type="match status" value="1"/>
</dbReference>
<dbReference type="PANTHER" id="PTHR15615">
    <property type="match status" value="1"/>
</dbReference>
<dbReference type="EMBL" id="KV875096">
    <property type="protein sequence ID" value="OIW31182.1"/>
    <property type="molecule type" value="Genomic_DNA"/>
</dbReference>
<dbReference type="GO" id="GO:0005634">
    <property type="term" value="C:nucleus"/>
    <property type="evidence" value="ECO:0007669"/>
    <property type="project" value="TreeGrafter"/>
</dbReference>
<reference evidence="2 3" key="1">
    <citation type="submission" date="2016-10" db="EMBL/GenBank/DDBJ databases">
        <title>Draft genome sequence of Coniochaeta ligniaria NRRL30616, a lignocellulolytic fungus for bioabatement of inhibitors in plant biomass hydrolysates.</title>
        <authorList>
            <consortium name="DOE Joint Genome Institute"/>
            <person name="Jimenez D.J."/>
            <person name="Hector R.E."/>
            <person name="Riley R."/>
            <person name="Sun H."/>
            <person name="Grigoriev I.V."/>
            <person name="Van Elsas J.D."/>
            <person name="Nichols N.N."/>
        </authorList>
    </citation>
    <scope>NUCLEOTIDE SEQUENCE [LARGE SCALE GENOMIC DNA]</scope>
    <source>
        <strain evidence="2 3">NRRL 30616</strain>
    </source>
</reference>
<feature type="non-terminal residue" evidence="2">
    <location>
        <position position="514"/>
    </location>
</feature>
<gene>
    <name evidence="2" type="ORF">CONLIGDRAFT_573891</name>
</gene>
<feature type="compositionally biased region" description="Polar residues" evidence="1">
    <location>
        <begin position="460"/>
        <end position="491"/>
    </location>
</feature>
<dbReference type="InParanoid" id="A0A1J7IUK5"/>
<sequence>MQAWHYGLASPPTEYIHPDALDSSQASDSDSDCSSSATLASTASSLSTLASAASTSMWSAPSSQNSDFTTTSVTGCESYSYAEKNLVTGKLFGESLPHPAELSFHQQTQQQSSQAREVIPPELRKNPRRTSAAASASRGCPPTLFRQVDRKVEFVDKLVDSATYIVEAIWPTSSVPCRSDFGTSTSVLPLRKFIEETLRRSRTSYSTLQVGLYYLILIKPHIPCHDFTMEQTDESHASRVLQCGRRMFLAALILASKWLQDRNYSARAWSKISGLKISEINENELAFLAAVNWKLHIGEDLYKVWSDCVMEHTPSLPPSSGGSIIRDGCFERECAAFKKLIQGLTPELDNVDDLVSVKERQCVPARFSSVPKYVRPSVLEPQPAAVCNPGRQLPGLPALGLLPTPRRLVSQSSCRFSTPAVGAASQLLGRAHSMSSAMSHANAISASHTLDRWAVPVPSFTRTTSPQSYTPTRRSSLANTVSTASSPESMVSDSSGQSRTSSISSASLLHHAPA</sequence>